<dbReference type="InParanoid" id="K1PL03"/>
<dbReference type="GO" id="GO:0043488">
    <property type="term" value="P:regulation of mRNA stability"/>
    <property type="evidence" value="ECO:0007669"/>
    <property type="project" value="TreeGrafter"/>
</dbReference>
<dbReference type="InterPro" id="IPR041560">
    <property type="entry name" value="Tudor_FRM1"/>
</dbReference>
<dbReference type="PROSITE" id="PS50084">
    <property type="entry name" value="KH_TYPE_1"/>
    <property type="match status" value="2"/>
</dbReference>
<dbReference type="SUPFAM" id="SSF54791">
    <property type="entry name" value="Eukaryotic type KH-domain (KH-domain type I)"/>
    <property type="match status" value="2"/>
</dbReference>
<dbReference type="GO" id="GO:0005634">
    <property type="term" value="C:nucleus"/>
    <property type="evidence" value="ECO:0007669"/>
    <property type="project" value="TreeGrafter"/>
</dbReference>
<dbReference type="GO" id="GO:0048513">
    <property type="term" value="P:animal organ development"/>
    <property type="evidence" value="ECO:0007669"/>
    <property type="project" value="TreeGrafter"/>
</dbReference>
<keyword evidence="3" id="KW-0963">Cytoplasm</keyword>
<dbReference type="InterPro" id="IPR004087">
    <property type="entry name" value="KH_dom"/>
</dbReference>
<dbReference type="GO" id="GO:0099577">
    <property type="term" value="P:regulation of translation at presynapse, modulating synaptic transmission"/>
    <property type="evidence" value="ECO:0007669"/>
    <property type="project" value="TreeGrafter"/>
</dbReference>
<comment type="similarity">
    <text evidence="2">Belongs to the FMR1 family.</text>
</comment>
<gene>
    <name evidence="7" type="ORF">CGI_10006273</name>
</gene>
<dbReference type="GO" id="GO:0045182">
    <property type="term" value="F:translation regulator activity"/>
    <property type="evidence" value="ECO:0007669"/>
    <property type="project" value="TreeGrafter"/>
</dbReference>
<dbReference type="GO" id="GO:0010494">
    <property type="term" value="C:cytoplasmic stress granule"/>
    <property type="evidence" value="ECO:0007669"/>
    <property type="project" value="TreeGrafter"/>
</dbReference>
<comment type="subcellular location">
    <subcellularLocation>
        <location evidence="1">Cytoplasm</location>
        <location evidence="1">Cytoplasmic ribonucleoprotein granule</location>
    </subcellularLocation>
</comment>
<keyword evidence="4" id="KW-0677">Repeat</keyword>
<evidence type="ECO:0000256" key="4">
    <source>
        <dbReference type="ARBA" id="ARBA00022737"/>
    </source>
</evidence>
<dbReference type="InterPro" id="IPR040148">
    <property type="entry name" value="FMR1"/>
</dbReference>
<dbReference type="CDD" id="cd20402">
    <property type="entry name" value="Tudor_Agenet_FMRP-like_rpt1"/>
    <property type="match status" value="1"/>
</dbReference>
<dbReference type="Pfam" id="PF17904">
    <property type="entry name" value="KH_9"/>
    <property type="match status" value="1"/>
</dbReference>
<dbReference type="PROSITE" id="PS51641">
    <property type="entry name" value="AGENET_LIKE"/>
    <property type="match status" value="1"/>
</dbReference>
<evidence type="ECO:0000256" key="1">
    <source>
        <dbReference type="ARBA" id="ARBA00004331"/>
    </source>
</evidence>
<dbReference type="GO" id="GO:0051028">
    <property type="term" value="P:mRNA transport"/>
    <property type="evidence" value="ECO:0007669"/>
    <property type="project" value="TreeGrafter"/>
</dbReference>
<dbReference type="InterPro" id="IPR040472">
    <property type="entry name" value="FMRP_KH0"/>
</dbReference>
<keyword evidence="5 6" id="KW-0694">RNA-binding</keyword>
<dbReference type="InterPro" id="IPR004088">
    <property type="entry name" value="KH_dom_type_1"/>
</dbReference>
<organism evidence="7">
    <name type="scientific">Magallana gigas</name>
    <name type="common">Pacific oyster</name>
    <name type="synonym">Crassostrea gigas</name>
    <dbReference type="NCBI Taxonomy" id="29159"/>
    <lineage>
        <taxon>Eukaryota</taxon>
        <taxon>Metazoa</taxon>
        <taxon>Spiralia</taxon>
        <taxon>Lophotrochozoa</taxon>
        <taxon>Mollusca</taxon>
        <taxon>Bivalvia</taxon>
        <taxon>Autobranchia</taxon>
        <taxon>Pteriomorphia</taxon>
        <taxon>Ostreida</taxon>
        <taxon>Ostreoidea</taxon>
        <taxon>Ostreidae</taxon>
        <taxon>Magallana</taxon>
    </lineage>
</organism>
<dbReference type="InterPro" id="IPR036612">
    <property type="entry name" value="KH_dom_type_1_sf"/>
</dbReference>
<evidence type="ECO:0000256" key="2">
    <source>
        <dbReference type="ARBA" id="ARBA00006633"/>
    </source>
</evidence>
<dbReference type="AlphaFoldDB" id="K1PL03"/>
<dbReference type="PANTHER" id="PTHR10603">
    <property type="entry name" value="FRAGILE X MENTAL RETARDATION SYNDROME-RELATED PROTEIN"/>
    <property type="match status" value="1"/>
</dbReference>
<evidence type="ECO:0000256" key="6">
    <source>
        <dbReference type="PROSITE-ProRule" id="PRU00117"/>
    </source>
</evidence>
<dbReference type="Gene3D" id="2.30.30.140">
    <property type="match status" value="2"/>
</dbReference>
<dbReference type="Pfam" id="PF00013">
    <property type="entry name" value="KH_1"/>
    <property type="match status" value="2"/>
</dbReference>
<dbReference type="HOGENOM" id="CLU_020699_0_0_1"/>
<proteinExistence type="inferred from homology"/>
<evidence type="ECO:0000313" key="7">
    <source>
        <dbReference type="EMBL" id="EKC24762.1"/>
    </source>
</evidence>
<dbReference type="FunFam" id="3.30.1370.10:FF:000004">
    <property type="entry name" value="Fragile X mental retardation 1, isoform CRA_e"/>
    <property type="match status" value="1"/>
</dbReference>
<dbReference type="Pfam" id="PF18336">
    <property type="entry name" value="Tudor_FRX1"/>
    <property type="match status" value="1"/>
</dbReference>
<dbReference type="PANTHER" id="PTHR10603:SF7">
    <property type="entry name" value="FRAGILE X MESSENGER RIBONUCLEOPROTEIN 1 HOMOLOG"/>
    <property type="match status" value="1"/>
</dbReference>
<dbReference type="EMBL" id="JH817865">
    <property type="protein sequence ID" value="EKC24762.1"/>
    <property type="molecule type" value="Genomic_DNA"/>
</dbReference>
<protein>
    <submittedName>
        <fullName evidence="7">Fragile X mental retardation syndrome-related protein 1-like protein B</fullName>
    </submittedName>
</protein>
<sequence>MEDLMVEVCGPNGTYYKAFVKNVHEDEILVSFENDWQPEQRVKFTNARLPLPDQGKHRDYRDGENVEVFTSSNEKEQMGWWPALLKMLKGDPPIDKNTFHKFSIEVPVDLREVCQDEHEHAEFKKHIGGGCVCFDHQEGTLNVLSLSESVIKRASMLADMHLRNVRQKLMLKKRTEEAVQRLQSTKIRSGYTEEFRVRDDLMGLAIGTHGANIQQARHVQGITNIELEEDTCTFKVHGESQEAVKKARALLEYVEETFQVPRELVAKVIGKNGRNIQDIVDKSGVVRVKIEGDNENETPRQEVMASLVRGGVRYMSIKLNNQSQLHNTQVISDLVTFSVGKA</sequence>
<evidence type="ECO:0000256" key="3">
    <source>
        <dbReference type="ARBA" id="ARBA00022490"/>
    </source>
</evidence>
<reference evidence="7" key="1">
    <citation type="journal article" date="2012" name="Nature">
        <title>The oyster genome reveals stress adaptation and complexity of shell formation.</title>
        <authorList>
            <person name="Zhang G."/>
            <person name="Fang X."/>
            <person name="Guo X."/>
            <person name="Li L."/>
            <person name="Luo R."/>
            <person name="Xu F."/>
            <person name="Yang P."/>
            <person name="Zhang L."/>
            <person name="Wang X."/>
            <person name="Qi H."/>
            <person name="Xiong Z."/>
            <person name="Que H."/>
            <person name="Xie Y."/>
            <person name="Holland P.W."/>
            <person name="Paps J."/>
            <person name="Zhu Y."/>
            <person name="Wu F."/>
            <person name="Chen Y."/>
            <person name="Wang J."/>
            <person name="Peng C."/>
            <person name="Meng J."/>
            <person name="Yang L."/>
            <person name="Liu J."/>
            <person name="Wen B."/>
            <person name="Zhang N."/>
            <person name="Huang Z."/>
            <person name="Zhu Q."/>
            <person name="Feng Y."/>
            <person name="Mount A."/>
            <person name="Hedgecock D."/>
            <person name="Xu Z."/>
            <person name="Liu Y."/>
            <person name="Domazet-Loso T."/>
            <person name="Du Y."/>
            <person name="Sun X."/>
            <person name="Zhang S."/>
            <person name="Liu B."/>
            <person name="Cheng P."/>
            <person name="Jiang X."/>
            <person name="Li J."/>
            <person name="Fan D."/>
            <person name="Wang W."/>
            <person name="Fu W."/>
            <person name="Wang T."/>
            <person name="Wang B."/>
            <person name="Zhang J."/>
            <person name="Peng Z."/>
            <person name="Li Y."/>
            <person name="Li N."/>
            <person name="Wang J."/>
            <person name="Chen M."/>
            <person name="He Y."/>
            <person name="Tan F."/>
            <person name="Song X."/>
            <person name="Zheng Q."/>
            <person name="Huang R."/>
            <person name="Yang H."/>
            <person name="Du X."/>
            <person name="Chen L."/>
            <person name="Yang M."/>
            <person name="Gaffney P.M."/>
            <person name="Wang S."/>
            <person name="Luo L."/>
            <person name="She Z."/>
            <person name="Ming Y."/>
            <person name="Huang W."/>
            <person name="Zhang S."/>
            <person name="Huang B."/>
            <person name="Zhang Y."/>
            <person name="Qu T."/>
            <person name="Ni P."/>
            <person name="Miao G."/>
            <person name="Wang J."/>
            <person name="Wang Q."/>
            <person name="Steinberg C.E."/>
            <person name="Wang H."/>
            <person name="Li N."/>
            <person name="Qian L."/>
            <person name="Zhang G."/>
            <person name="Li Y."/>
            <person name="Yang H."/>
            <person name="Liu X."/>
            <person name="Wang J."/>
            <person name="Yin Y."/>
            <person name="Wang J."/>
        </authorList>
    </citation>
    <scope>NUCLEOTIDE SEQUENCE [LARGE SCALE GENOMIC DNA]</scope>
    <source>
        <strain evidence="7">05x7-T-G4-1.051#20</strain>
    </source>
</reference>
<dbReference type="GO" id="GO:0048170">
    <property type="term" value="P:positive regulation of long-term neuronal synaptic plasticity"/>
    <property type="evidence" value="ECO:0007669"/>
    <property type="project" value="TreeGrafter"/>
</dbReference>
<dbReference type="SMART" id="SM00322">
    <property type="entry name" value="KH"/>
    <property type="match status" value="2"/>
</dbReference>
<evidence type="ECO:0000256" key="5">
    <source>
        <dbReference type="ARBA" id="ARBA00022884"/>
    </source>
</evidence>
<dbReference type="GO" id="GO:0043005">
    <property type="term" value="C:neuron projection"/>
    <property type="evidence" value="ECO:0007669"/>
    <property type="project" value="TreeGrafter"/>
</dbReference>
<accession>K1PL03</accession>
<name>K1PL03_MAGGI</name>
<dbReference type="GO" id="GO:0003730">
    <property type="term" value="F:mRNA 3'-UTR binding"/>
    <property type="evidence" value="ECO:0007669"/>
    <property type="project" value="TreeGrafter"/>
</dbReference>
<dbReference type="CDD" id="cd22425">
    <property type="entry name" value="KH_I_FMR1_FXR_rpt1"/>
    <property type="match status" value="1"/>
</dbReference>
<dbReference type="FunFam" id="2.30.30.140:FF:000002">
    <property type="entry name" value="Fragile X mental retardation 1, isoform CRA_e"/>
    <property type="match status" value="1"/>
</dbReference>
<dbReference type="GO" id="GO:0098793">
    <property type="term" value="C:presynapse"/>
    <property type="evidence" value="ECO:0007669"/>
    <property type="project" value="GOC"/>
</dbReference>
<dbReference type="Gene3D" id="3.30.1370.10">
    <property type="entry name" value="K Homology domain, type 1"/>
    <property type="match status" value="2"/>
</dbReference>
<dbReference type="GO" id="GO:0045727">
    <property type="term" value="P:positive regulation of translation"/>
    <property type="evidence" value="ECO:0007669"/>
    <property type="project" value="TreeGrafter"/>
</dbReference>